<proteinExistence type="predicted"/>
<feature type="non-terminal residue" evidence="1">
    <location>
        <position position="1"/>
    </location>
</feature>
<evidence type="ECO:0000313" key="1">
    <source>
        <dbReference type="EMBL" id="RZQ51506.1"/>
    </source>
</evidence>
<evidence type="ECO:0000313" key="2">
    <source>
        <dbReference type="Proteomes" id="UP000291338"/>
    </source>
</evidence>
<protein>
    <submittedName>
        <fullName evidence="1">Uncharacterized protein</fullName>
    </submittedName>
</protein>
<name>A0A4Q7IJV3_9GAMM</name>
<dbReference type="Proteomes" id="UP000291338">
    <property type="component" value="Unassembled WGS sequence"/>
</dbReference>
<dbReference type="RefSeq" id="WP_206076489.1">
    <property type="nucleotide sequence ID" value="NZ_PPSX01000095.1"/>
</dbReference>
<sequence>KRLTTTLVDYDRNKAKKLFNQYQNFFILIFRHWLMKNRSSSVYTKFVKRLNTAFKATAIENGINPNLWNLGNVNGQ</sequence>
<dbReference type="AlphaFoldDB" id="A0A4Q7IJV3"/>
<organism evidence="1 2">
    <name type="scientific">Pseudoalteromonas phenolica</name>
    <dbReference type="NCBI Taxonomy" id="161398"/>
    <lineage>
        <taxon>Bacteria</taxon>
        <taxon>Pseudomonadati</taxon>
        <taxon>Pseudomonadota</taxon>
        <taxon>Gammaproteobacteria</taxon>
        <taxon>Alteromonadales</taxon>
        <taxon>Pseudoalteromonadaceae</taxon>
        <taxon>Pseudoalteromonas</taxon>
    </lineage>
</organism>
<reference evidence="1 2" key="1">
    <citation type="submission" date="2018-01" db="EMBL/GenBank/DDBJ databases">
        <title>Co-occurrence of chitin degradation, pigmentation and bioactivity in marine Pseudoalteromonas.</title>
        <authorList>
            <person name="Paulsen S."/>
            <person name="Gram L."/>
            <person name="Machado H."/>
        </authorList>
    </citation>
    <scope>NUCLEOTIDE SEQUENCE [LARGE SCALE GENOMIC DNA]</scope>
    <source>
        <strain evidence="1 2">S3898</strain>
    </source>
</reference>
<comment type="caution">
    <text evidence="1">The sequence shown here is derived from an EMBL/GenBank/DDBJ whole genome shotgun (WGS) entry which is preliminary data.</text>
</comment>
<gene>
    <name evidence="1" type="ORF">C1E23_18935</name>
</gene>
<accession>A0A4Q7IJV3</accession>
<dbReference type="EMBL" id="PPSX01000095">
    <property type="protein sequence ID" value="RZQ51506.1"/>
    <property type="molecule type" value="Genomic_DNA"/>
</dbReference>